<dbReference type="Proteomes" id="UP000754710">
    <property type="component" value="Unassembled WGS sequence"/>
</dbReference>
<feature type="domain" description="DUF6318" evidence="2">
    <location>
        <begin position="60"/>
        <end position="184"/>
    </location>
</feature>
<accession>A0ABS7RJ06</accession>
<sequence length="192" mass="20491">MSIRGSLAAATVLVSALPLSGCSDDSSATESSETPASPTASASPDLPDDAMSTEPARPKDKKTPESAVEFGRHVVESVWYANQQGDASSLMALDDDESCTNCASIQDSIEETAAKGHRQLLASDVEITGATLLDRSTDTWVAGIAFTRPKLTEYDEAGKSVGSVGPEDLFMEIGMQWRGSHWEIFNLRYAEN</sequence>
<feature type="compositionally biased region" description="Basic and acidic residues" evidence="1">
    <location>
        <begin position="56"/>
        <end position="67"/>
    </location>
</feature>
<evidence type="ECO:0000313" key="4">
    <source>
        <dbReference type="Proteomes" id="UP000754710"/>
    </source>
</evidence>
<name>A0ABS7RJ06_9ACTN</name>
<feature type="compositionally biased region" description="Low complexity" evidence="1">
    <location>
        <begin position="20"/>
        <end position="45"/>
    </location>
</feature>
<dbReference type="EMBL" id="JAIEZQ010000002">
    <property type="protein sequence ID" value="MBY9075001.1"/>
    <property type="molecule type" value="Genomic_DNA"/>
</dbReference>
<reference evidence="3 4" key="1">
    <citation type="submission" date="2021-08" db="EMBL/GenBank/DDBJ databases">
        <title>Nocardioides bacterium WL0053 sp. nov., isolated from the sediment.</title>
        <authorList>
            <person name="Wang L."/>
            <person name="Zhang D."/>
            <person name="Zhang A."/>
        </authorList>
    </citation>
    <scope>NUCLEOTIDE SEQUENCE [LARGE SCALE GENOMIC DNA]</scope>
    <source>
        <strain evidence="3 4">WL0053</strain>
    </source>
</reference>
<dbReference type="InterPro" id="IPR046281">
    <property type="entry name" value="DUF6318"/>
</dbReference>
<feature type="region of interest" description="Disordered" evidence="1">
    <location>
        <begin position="20"/>
        <end position="67"/>
    </location>
</feature>
<gene>
    <name evidence="3" type="ORF">K1X13_09240</name>
</gene>
<proteinExistence type="predicted"/>
<comment type="caution">
    <text evidence="3">The sequence shown here is derived from an EMBL/GenBank/DDBJ whole genome shotgun (WGS) entry which is preliminary data.</text>
</comment>
<evidence type="ECO:0000313" key="3">
    <source>
        <dbReference type="EMBL" id="MBY9075001.1"/>
    </source>
</evidence>
<evidence type="ECO:0000259" key="2">
    <source>
        <dbReference type="Pfam" id="PF19843"/>
    </source>
</evidence>
<evidence type="ECO:0000256" key="1">
    <source>
        <dbReference type="SAM" id="MobiDB-lite"/>
    </source>
</evidence>
<keyword evidence="4" id="KW-1185">Reference proteome</keyword>
<dbReference type="RefSeq" id="WP_221024811.1">
    <property type="nucleotide sequence ID" value="NZ_JAIEZQ010000002.1"/>
</dbReference>
<protein>
    <recommendedName>
        <fullName evidence="2">DUF6318 domain-containing protein</fullName>
    </recommendedName>
</protein>
<organism evidence="3 4">
    <name type="scientific">Nocardioides jiangsuensis</name>
    <dbReference type="NCBI Taxonomy" id="2866161"/>
    <lineage>
        <taxon>Bacteria</taxon>
        <taxon>Bacillati</taxon>
        <taxon>Actinomycetota</taxon>
        <taxon>Actinomycetes</taxon>
        <taxon>Propionibacteriales</taxon>
        <taxon>Nocardioidaceae</taxon>
        <taxon>Nocardioides</taxon>
    </lineage>
</organism>
<dbReference type="Pfam" id="PF19843">
    <property type="entry name" value="DUF6318"/>
    <property type="match status" value="1"/>
</dbReference>